<protein>
    <submittedName>
        <fullName evidence="1">Organic hydroperoxide reductase OsmC/OhrA</fullName>
    </submittedName>
</protein>
<evidence type="ECO:0000313" key="2">
    <source>
        <dbReference type="Proteomes" id="UP000199607"/>
    </source>
</evidence>
<dbReference type="STRING" id="553466.SAMN04487950_2599"/>
<dbReference type="SUPFAM" id="SSF82784">
    <property type="entry name" value="OsmC-like"/>
    <property type="match status" value="1"/>
</dbReference>
<proteinExistence type="predicted"/>
<accession>A0A1I4F7L7</accession>
<dbReference type="Gene3D" id="3.30.300.20">
    <property type="match status" value="1"/>
</dbReference>
<reference evidence="2" key="1">
    <citation type="submission" date="2016-10" db="EMBL/GenBank/DDBJ databases">
        <authorList>
            <person name="Varghese N."/>
            <person name="Submissions S."/>
        </authorList>
    </citation>
    <scope>NUCLEOTIDE SEQUENCE [LARGE SCALE GENOMIC DNA]</scope>
    <source>
        <strain evidence="2">CGMCC 1.7738</strain>
    </source>
</reference>
<dbReference type="Pfam" id="PF02566">
    <property type="entry name" value="OsmC"/>
    <property type="match status" value="1"/>
</dbReference>
<dbReference type="InterPro" id="IPR003718">
    <property type="entry name" value="OsmC/Ohr_fam"/>
</dbReference>
<evidence type="ECO:0000313" key="1">
    <source>
        <dbReference type="EMBL" id="SFL12401.1"/>
    </source>
</evidence>
<name>A0A1I4F7L7_9EURY</name>
<gene>
    <name evidence="1" type="ORF">SAMN04487950_2599</name>
</gene>
<dbReference type="EMBL" id="FOTC01000002">
    <property type="protein sequence ID" value="SFL12401.1"/>
    <property type="molecule type" value="Genomic_DNA"/>
</dbReference>
<dbReference type="Proteomes" id="UP000199607">
    <property type="component" value="Unassembled WGS sequence"/>
</dbReference>
<dbReference type="InterPro" id="IPR036102">
    <property type="entry name" value="OsmC/Ohrsf"/>
</dbReference>
<keyword evidence="2" id="KW-1185">Reference proteome</keyword>
<dbReference type="AlphaFoldDB" id="A0A1I4F7L7"/>
<sequence length="150" mass="16134">MDHVWVTFSTVADNVPVAMSDIETTTVSEEGYGCSSQVGDFDMSIDATGETGPDPNSALVATYASCFLPAFRVGGQQRGEEDLGKIQIDSSADLDEDDDLTAIRFDIHVEADLSDDELDEIVERAEDICHVHSALREGLHADITVHGGAF</sequence>
<dbReference type="InterPro" id="IPR015946">
    <property type="entry name" value="KH_dom-like_a/b"/>
</dbReference>
<organism evidence="1 2">
    <name type="scientific">Halogranum rubrum</name>
    <dbReference type="NCBI Taxonomy" id="553466"/>
    <lineage>
        <taxon>Archaea</taxon>
        <taxon>Methanobacteriati</taxon>
        <taxon>Methanobacteriota</taxon>
        <taxon>Stenosarchaea group</taxon>
        <taxon>Halobacteria</taxon>
        <taxon>Halobacteriales</taxon>
        <taxon>Haloferacaceae</taxon>
    </lineage>
</organism>